<proteinExistence type="predicted"/>
<dbReference type="Proteomes" id="UP001174909">
    <property type="component" value="Unassembled WGS sequence"/>
</dbReference>
<comment type="caution">
    <text evidence="1">The sequence shown here is derived from an EMBL/GenBank/DDBJ whole genome shotgun (WGS) entry which is preliminary data.</text>
</comment>
<name>A0AA35WH57_GEOBA</name>
<evidence type="ECO:0000313" key="1">
    <source>
        <dbReference type="EMBL" id="CAI8013512.1"/>
    </source>
</evidence>
<sequence length="47" mass="5152">MSDLAIPAHSEQHCVMALICSISKRAISGNYIASLANSPFFHYFPVI</sequence>
<dbReference type="AlphaFoldDB" id="A0AA35WH57"/>
<dbReference type="EMBL" id="CASHTH010001267">
    <property type="protein sequence ID" value="CAI8013512.1"/>
    <property type="molecule type" value="Genomic_DNA"/>
</dbReference>
<gene>
    <name evidence="1" type="ORF">GBAR_LOCUS8553</name>
</gene>
<reference evidence="1" key="1">
    <citation type="submission" date="2023-03" db="EMBL/GenBank/DDBJ databases">
        <authorList>
            <person name="Steffen K."/>
            <person name="Cardenas P."/>
        </authorList>
    </citation>
    <scope>NUCLEOTIDE SEQUENCE</scope>
</reference>
<protein>
    <submittedName>
        <fullName evidence="1">Uncharacterized protein</fullName>
    </submittedName>
</protein>
<keyword evidence="2" id="KW-1185">Reference proteome</keyword>
<accession>A0AA35WH57</accession>
<evidence type="ECO:0000313" key="2">
    <source>
        <dbReference type="Proteomes" id="UP001174909"/>
    </source>
</evidence>
<organism evidence="1 2">
    <name type="scientific">Geodia barretti</name>
    <name type="common">Barrett's horny sponge</name>
    <dbReference type="NCBI Taxonomy" id="519541"/>
    <lineage>
        <taxon>Eukaryota</taxon>
        <taxon>Metazoa</taxon>
        <taxon>Porifera</taxon>
        <taxon>Demospongiae</taxon>
        <taxon>Heteroscleromorpha</taxon>
        <taxon>Tetractinellida</taxon>
        <taxon>Astrophorina</taxon>
        <taxon>Geodiidae</taxon>
        <taxon>Geodia</taxon>
    </lineage>
</organism>